<dbReference type="Proteomes" id="UP000651852">
    <property type="component" value="Unassembled WGS sequence"/>
</dbReference>
<proteinExistence type="predicted"/>
<organism evidence="2 3">
    <name type="scientific">Pseudomonas folii</name>
    <dbReference type="NCBI Taxonomy" id="2762593"/>
    <lineage>
        <taxon>Bacteria</taxon>
        <taxon>Pseudomonadati</taxon>
        <taxon>Pseudomonadota</taxon>
        <taxon>Gammaproteobacteria</taxon>
        <taxon>Pseudomonadales</taxon>
        <taxon>Pseudomonadaceae</taxon>
        <taxon>Pseudomonas</taxon>
    </lineage>
</organism>
<dbReference type="RefSeq" id="WP_095102471.1">
    <property type="nucleotide sequence ID" value="NZ_JACONW010000050.1"/>
</dbReference>
<evidence type="ECO:0000256" key="1">
    <source>
        <dbReference type="SAM" id="MobiDB-lite"/>
    </source>
</evidence>
<evidence type="ECO:0008006" key="4">
    <source>
        <dbReference type="Google" id="ProtNLM"/>
    </source>
</evidence>
<gene>
    <name evidence="2" type="ORF">H8S59_12565</name>
</gene>
<evidence type="ECO:0000313" key="2">
    <source>
        <dbReference type="EMBL" id="MBC3950593.1"/>
    </source>
</evidence>
<reference evidence="2 3" key="1">
    <citation type="submission" date="2020-08" db="EMBL/GenBank/DDBJ databases">
        <title>Putative novel bacterial strains isolated from necrotic wheat leaf tissues caused by Xanthomonas translucens.</title>
        <authorList>
            <person name="Tambong J.T."/>
        </authorList>
    </citation>
    <scope>NUCLEOTIDE SEQUENCE [LARGE SCALE GENOMIC DNA]</scope>
    <source>
        <strain evidence="2 3">DOAB 1069</strain>
    </source>
</reference>
<sequence>MTEQTKDQESNREDLDHKPENAGKIGEKNKQMNEQGEQPRPGTPADPKQG</sequence>
<dbReference type="EMBL" id="JACONW010000050">
    <property type="protein sequence ID" value="MBC3950593.1"/>
    <property type="molecule type" value="Genomic_DNA"/>
</dbReference>
<evidence type="ECO:0000313" key="3">
    <source>
        <dbReference type="Proteomes" id="UP000651852"/>
    </source>
</evidence>
<accession>A0ABR7B074</accession>
<feature type="region of interest" description="Disordered" evidence="1">
    <location>
        <begin position="1"/>
        <end position="50"/>
    </location>
</feature>
<name>A0ABR7B074_9PSED</name>
<comment type="caution">
    <text evidence="2">The sequence shown here is derived from an EMBL/GenBank/DDBJ whole genome shotgun (WGS) entry which is preliminary data.</text>
</comment>
<feature type="compositionally biased region" description="Basic and acidic residues" evidence="1">
    <location>
        <begin position="1"/>
        <end position="31"/>
    </location>
</feature>
<protein>
    <recommendedName>
        <fullName evidence="4">3-methyladenine DNA glycosylase</fullName>
    </recommendedName>
</protein>
<keyword evidence="3" id="KW-1185">Reference proteome</keyword>